<keyword evidence="4" id="KW-1185">Reference proteome</keyword>
<organism evidence="3 4">
    <name type="scientific">Amniculicola lignicola CBS 123094</name>
    <dbReference type="NCBI Taxonomy" id="1392246"/>
    <lineage>
        <taxon>Eukaryota</taxon>
        <taxon>Fungi</taxon>
        <taxon>Dikarya</taxon>
        <taxon>Ascomycota</taxon>
        <taxon>Pezizomycotina</taxon>
        <taxon>Dothideomycetes</taxon>
        <taxon>Pleosporomycetidae</taxon>
        <taxon>Pleosporales</taxon>
        <taxon>Amniculicolaceae</taxon>
        <taxon>Amniculicola</taxon>
    </lineage>
</organism>
<proteinExistence type="predicted"/>
<dbReference type="OrthoDB" id="3787314at2759"/>
<dbReference type="AlphaFoldDB" id="A0A6A5W2T2"/>
<sequence>MKSFQQAAVVLFALCASALAQESVAYDATVYVTSTVYRVNTVTLSGSPSSSVANETSTISATIPSYVPSYPVNSTTVYPTAVYPTGTGAPSSPSGSASPSSTTSPEFPGAASQLTINAFVAAVAVGVGYLAL</sequence>
<reference evidence="3" key="1">
    <citation type="journal article" date="2020" name="Stud. Mycol.">
        <title>101 Dothideomycetes genomes: a test case for predicting lifestyles and emergence of pathogens.</title>
        <authorList>
            <person name="Haridas S."/>
            <person name="Albert R."/>
            <person name="Binder M."/>
            <person name="Bloem J."/>
            <person name="Labutti K."/>
            <person name="Salamov A."/>
            <person name="Andreopoulos B."/>
            <person name="Baker S."/>
            <person name="Barry K."/>
            <person name="Bills G."/>
            <person name="Bluhm B."/>
            <person name="Cannon C."/>
            <person name="Castanera R."/>
            <person name="Culley D."/>
            <person name="Daum C."/>
            <person name="Ezra D."/>
            <person name="Gonzalez J."/>
            <person name="Henrissat B."/>
            <person name="Kuo A."/>
            <person name="Liang C."/>
            <person name="Lipzen A."/>
            <person name="Lutzoni F."/>
            <person name="Magnuson J."/>
            <person name="Mondo S."/>
            <person name="Nolan M."/>
            <person name="Ohm R."/>
            <person name="Pangilinan J."/>
            <person name="Park H.-J."/>
            <person name="Ramirez L."/>
            <person name="Alfaro M."/>
            <person name="Sun H."/>
            <person name="Tritt A."/>
            <person name="Yoshinaga Y."/>
            <person name="Zwiers L.-H."/>
            <person name="Turgeon B."/>
            <person name="Goodwin S."/>
            <person name="Spatafora J."/>
            <person name="Crous P."/>
            <person name="Grigoriev I."/>
        </authorList>
    </citation>
    <scope>NUCLEOTIDE SEQUENCE</scope>
    <source>
        <strain evidence="3">CBS 123094</strain>
    </source>
</reference>
<feature type="region of interest" description="Disordered" evidence="1">
    <location>
        <begin position="87"/>
        <end position="106"/>
    </location>
</feature>
<dbReference type="Proteomes" id="UP000799779">
    <property type="component" value="Unassembled WGS sequence"/>
</dbReference>
<evidence type="ECO:0000256" key="2">
    <source>
        <dbReference type="SAM" id="SignalP"/>
    </source>
</evidence>
<feature type="compositionally biased region" description="Low complexity" evidence="1">
    <location>
        <begin position="87"/>
        <end position="105"/>
    </location>
</feature>
<evidence type="ECO:0000256" key="1">
    <source>
        <dbReference type="SAM" id="MobiDB-lite"/>
    </source>
</evidence>
<protein>
    <submittedName>
        <fullName evidence="3">Uncharacterized protein</fullName>
    </submittedName>
</protein>
<keyword evidence="2" id="KW-0732">Signal</keyword>
<feature type="chain" id="PRO_5025459453" evidence="2">
    <location>
        <begin position="21"/>
        <end position="132"/>
    </location>
</feature>
<name>A0A6A5W2T2_9PLEO</name>
<accession>A0A6A5W2T2</accession>
<feature type="signal peptide" evidence="2">
    <location>
        <begin position="1"/>
        <end position="20"/>
    </location>
</feature>
<evidence type="ECO:0000313" key="4">
    <source>
        <dbReference type="Proteomes" id="UP000799779"/>
    </source>
</evidence>
<dbReference type="EMBL" id="ML977640">
    <property type="protein sequence ID" value="KAF1995348.1"/>
    <property type="molecule type" value="Genomic_DNA"/>
</dbReference>
<evidence type="ECO:0000313" key="3">
    <source>
        <dbReference type="EMBL" id="KAF1995348.1"/>
    </source>
</evidence>
<gene>
    <name evidence="3" type="ORF">P154DRAFT_346641</name>
</gene>